<gene>
    <name evidence="8" type="ORF">J7S20_09940</name>
</gene>
<dbReference type="EMBL" id="JAGRQC010000003">
    <property type="protein sequence ID" value="MBR0552825.1"/>
    <property type="molecule type" value="Genomic_DNA"/>
</dbReference>
<feature type="active site" description="Proton donor" evidence="5">
    <location>
        <position position="212"/>
    </location>
</feature>
<evidence type="ECO:0000256" key="6">
    <source>
        <dbReference type="PIRSR" id="PIRSR606710-2"/>
    </source>
</evidence>
<dbReference type="PANTHER" id="PTHR43817">
    <property type="entry name" value="GLYCOSYL HYDROLASE"/>
    <property type="match status" value="1"/>
</dbReference>
<reference evidence="8" key="1">
    <citation type="submission" date="2021-04" db="EMBL/GenBank/DDBJ databases">
        <title>Ouciella asimina sp. nov., isolated from the surface seawater in the hydrothermal field of Okinawa Trough.</title>
        <authorList>
            <person name="Shuang W."/>
        </authorList>
    </citation>
    <scope>NUCLEOTIDE SEQUENCE</scope>
    <source>
        <strain evidence="8">LXI357</strain>
    </source>
</reference>
<accession>A0A8T4IIA4</accession>
<evidence type="ECO:0000256" key="4">
    <source>
        <dbReference type="ARBA" id="ARBA00023295"/>
    </source>
</evidence>
<comment type="similarity">
    <text evidence="1 7">Belongs to the glycosyl hydrolase 43 family.</text>
</comment>
<sequence>MLSAGAALPLLSTLPRAARAHEHDERIVNPLIRQRADPQIYRHDDIFYFTGSVPEYDRIVLRSSKTVAGLADAQEKVLWHRPESGRMAGYIWAPEVHFFDGRWHVYFAAGNGDEPFHIRTYVLQADGPDPMRANWSLLGQLETPWDTFTLDCTSFEHKGQRYVCWAQQEPGIETNSNLYLAPLATPTTLAAKPTRLSMPNLPWERRGFKVNEGPYFLARNGKVFITYSASATDARYCVGMLSAPDDVDLMDAGKWVKSPMPVFATSEAHHVYGPGHNSFVVDEKGRDLIVYHGRDYKEIKGDPLFDPNRHARVQLIHYREDGTPYFGEPVANGPMPLD</sequence>
<evidence type="ECO:0000256" key="5">
    <source>
        <dbReference type="PIRSR" id="PIRSR606710-1"/>
    </source>
</evidence>
<feature type="site" description="Important for catalytic activity, responsible for pKa modulation of the active site Glu and correct orientation of both the proton donor and substrate" evidence="6">
    <location>
        <position position="151"/>
    </location>
</feature>
<dbReference type="InterPro" id="IPR016828">
    <property type="entry name" value="Alpha-L-arabinofuranosidase"/>
</dbReference>
<keyword evidence="3 7" id="KW-0378">Hydrolase</keyword>
<evidence type="ECO:0000256" key="2">
    <source>
        <dbReference type="ARBA" id="ARBA00022729"/>
    </source>
</evidence>
<dbReference type="GO" id="GO:0004553">
    <property type="term" value="F:hydrolase activity, hydrolyzing O-glycosyl compounds"/>
    <property type="evidence" value="ECO:0007669"/>
    <property type="project" value="InterPro"/>
</dbReference>
<dbReference type="Proteomes" id="UP000676996">
    <property type="component" value="Unassembled WGS sequence"/>
</dbReference>
<dbReference type="AlphaFoldDB" id="A0A8T4IIA4"/>
<keyword evidence="9" id="KW-1185">Reference proteome</keyword>
<evidence type="ECO:0000256" key="3">
    <source>
        <dbReference type="ARBA" id="ARBA00022801"/>
    </source>
</evidence>
<dbReference type="GO" id="GO:0005975">
    <property type="term" value="P:carbohydrate metabolic process"/>
    <property type="evidence" value="ECO:0007669"/>
    <property type="project" value="InterPro"/>
</dbReference>
<dbReference type="PIRSF" id="PIRSF025414">
    <property type="entry name" value="Alpha-L-arabinofuranosidase"/>
    <property type="match status" value="1"/>
</dbReference>
<dbReference type="PANTHER" id="PTHR43817:SF1">
    <property type="entry name" value="HYDROLASE, FAMILY 43, PUTATIVE (AFU_ORTHOLOGUE AFUA_3G01660)-RELATED"/>
    <property type="match status" value="1"/>
</dbReference>
<evidence type="ECO:0000313" key="8">
    <source>
        <dbReference type="EMBL" id="MBR0552825.1"/>
    </source>
</evidence>
<dbReference type="InterPro" id="IPR023296">
    <property type="entry name" value="Glyco_hydro_beta-prop_sf"/>
</dbReference>
<name>A0A8T4IIA4_9SPHN</name>
<keyword evidence="2" id="KW-0732">Signal</keyword>
<dbReference type="InterPro" id="IPR006710">
    <property type="entry name" value="Glyco_hydro_43"/>
</dbReference>
<evidence type="ECO:0000256" key="1">
    <source>
        <dbReference type="ARBA" id="ARBA00009865"/>
    </source>
</evidence>
<comment type="caution">
    <text evidence="8">The sequence shown here is derived from an EMBL/GenBank/DDBJ whole genome shotgun (WGS) entry which is preliminary data.</text>
</comment>
<keyword evidence="4 7" id="KW-0326">Glycosidase</keyword>
<dbReference type="Gene3D" id="2.115.10.20">
    <property type="entry name" value="Glycosyl hydrolase domain, family 43"/>
    <property type="match status" value="1"/>
</dbReference>
<dbReference type="Pfam" id="PF04616">
    <property type="entry name" value="Glyco_hydro_43"/>
    <property type="match status" value="1"/>
</dbReference>
<feature type="active site" description="Proton acceptor" evidence="5">
    <location>
        <position position="37"/>
    </location>
</feature>
<evidence type="ECO:0000313" key="9">
    <source>
        <dbReference type="Proteomes" id="UP000676996"/>
    </source>
</evidence>
<protein>
    <submittedName>
        <fullName evidence="8">Family 43 glycosylhydrolase</fullName>
    </submittedName>
</protein>
<evidence type="ECO:0000256" key="7">
    <source>
        <dbReference type="RuleBase" id="RU361187"/>
    </source>
</evidence>
<proteinExistence type="inferred from homology"/>
<dbReference type="SUPFAM" id="SSF75005">
    <property type="entry name" value="Arabinanase/levansucrase/invertase"/>
    <property type="match status" value="1"/>
</dbReference>
<organism evidence="8 9">
    <name type="scientific">Stakelama marina</name>
    <dbReference type="NCBI Taxonomy" id="2826939"/>
    <lineage>
        <taxon>Bacteria</taxon>
        <taxon>Pseudomonadati</taxon>
        <taxon>Pseudomonadota</taxon>
        <taxon>Alphaproteobacteria</taxon>
        <taxon>Sphingomonadales</taxon>
        <taxon>Sphingomonadaceae</taxon>
        <taxon>Stakelama</taxon>
    </lineage>
</organism>